<reference evidence="1 2" key="1">
    <citation type="submission" date="2023-07" db="EMBL/GenBank/DDBJ databases">
        <title>Genomic Encyclopedia of Type Strains, Phase IV (KMG-IV): sequencing the most valuable type-strain genomes for metagenomic binning, comparative biology and taxonomic classification.</title>
        <authorList>
            <person name="Goeker M."/>
        </authorList>
    </citation>
    <scope>NUCLEOTIDE SEQUENCE [LARGE SCALE GENOMIC DNA]</scope>
    <source>
        <strain evidence="1 2">DSM 22170</strain>
    </source>
</reference>
<sequence>MQGKKDNEVVVTLRDLFNQVKKGYDFIVIDSSSTSAPELFNLSLAISDFAIMTYSPNKINLINQWLTRTIDVQKSFNSNLRVGGILRTRFNKMESIHKYSETEVLEYYPNLCWSTAFLNDFPHAILDIAGKKKKETIIAFKAIYDELILRFLKR</sequence>
<protein>
    <submittedName>
        <fullName evidence="1">Cellulose biosynthesis protein BcsQ</fullName>
    </submittedName>
</protein>
<dbReference type="InterPro" id="IPR027417">
    <property type="entry name" value="P-loop_NTPase"/>
</dbReference>
<dbReference type="Gene3D" id="3.40.50.300">
    <property type="entry name" value="P-loop containing nucleotide triphosphate hydrolases"/>
    <property type="match status" value="1"/>
</dbReference>
<dbReference type="SUPFAM" id="SSF52540">
    <property type="entry name" value="P-loop containing nucleoside triphosphate hydrolases"/>
    <property type="match status" value="1"/>
</dbReference>
<name>A0ABU1J0A6_9BACL</name>
<evidence type="ECO:0000313" key="2">
    <source>
        <dbReference type="Proteomes" id="UP001185028"/>
    </source>
</evidence>
<organism evidence="1 2">
    <name type="scientific">Paenibacillus hunanensis</name>
    <dbReference type="NCBI Taxonomy" id="539262"/>
    <lineage>
        <taxon>Bacteria</taxon>
        <taxon>Bacillati</taxon>
        <taxon>Bacillota</taxon>
        <taxon>Bacilli</taxon>
        <taxon>Bacillales</taxon>
        <taxon>Paenibacillaceae</taxon>
        <taxon>Paenibacillus</taxon>
    </lineage>
</organism>
<gene>
    <name evidence="1" type="ORF">JOC58_002842</name>
</gene>
<dbReference type="RefSeq" id="WP_188774558.1">
    <property type="nucleotide sequence ID" value="NZ_BMMB01000002.1"/>
</dbReference>
<evidence type="ECO:0000313" key="1">
    <source>
        <dbReference type="EMBL" id="MDR6244945.1"/>
    </source>
</evidence>
<proteinExistence type="predicted"/>
<keyword evidence="2" id="KW-1185">Reference proteome</keyword>
<comment type="caution">
    <text evidence="1">The sequence shown here is derived from an EMBL/GenBank/DDBJ whole genome shotgun (WGS) entry which is preliminary data.</text>
</comment>
<accession>A0ABU1J0A6</accession>
<dbReference type="EMBL" id="JAVDQH010000010">
    <property type="protein sequence ID" value="MDR6244945.1"/>
    <property type="molecule type" value="Genomic_DNA"/>
</dbReference>
<dbReference type="Proteomes" id="UP001185028">
    <property type="component" value="Unassembled WGS sequence"/>
</dbReference>